<feature type="domain" description="Peptidase M28" evidence="8">
    <location>
        <begin position="296"/>
        <end position="513"/>
    </location>
</feature>
<evidence type="ECO:0000256" key="6">
    <source>
        <dbReference type="ARBA" id="ARBA00022833"/>
    </source>
</evidence>
<dbReference type="Gene3D" id="3.40.630.10">
    <property type="entry name" value="Zn peptidases"/>
    <property type="match status" value="1"/>
</dbReference>
<keyword evidence="5" id="KW-0378">Hydrolase</keyword>
<organism evidence="9 10">
    <name type="scientific">Thermoanaerobaculum aquaticum</name>
    <dbReference type="NCBI Taxonomy" id="1312852"/>
    <lineage>
        <taxon>Bacteria</taxon>
        <taxon>Pseudomonadati</taxon>
        <taxon>Acidobacteriota</taxon>
        <taxon>Thermoanaerobaculia</taxon>
        <taxon>Thermoanaerobaculales</taxon>
        <taxon>Thermoanaerobaculaceae</taxon>
        <taxon>Thermoanaerobaculum</taxon>
    </lineage>
</organism>
<feature type="chain" id="PRO_5001620284" evidence="7">
    <location>
        <begin position="21"/>
        <end position="556"/>
    </location>
</feature>
<evidence type="ECO:0000256" key="7">
    <source>
        <dbReference type="SAM" id="SignalP"/>
    </source>
</evidence>
<sequence>MLVRTIHALALALLSLPRLAATASDFPRLGAQAERELRAHVRFLAADVLEGRAPGSRGGQVARAYLASQLEAFGYLPAGDNGSYEQRVPMVGVETQAPARWSFAGAKGQLALENRRDFVVFSGLQQDKVVLPVSELVFVGYGIVAPEFAWDDFKGLDVRGKVLVFLNNDPDWDPQLFAGQTRLYYGRWSYKYEMAAKLGAAGAIIIHTTPSAGYPWEVVVSSWSGPQFELPARDEPRVPVKAWVTEEAARKLFALGGKSLEELLAKAKSREFRPQSLGVTTSLVLENKLSQVEGANVLGLLPGSDEKLKEELVVLSAHHDHLGVGLPDARGDRIYNGARDNAAGCAQVLVMAKALAELPTRPKRSILVAFVDGEEYGLLGSAYLAAHPPVPPGRIAAIVNFDGGNIFGRTRDVAHIGRGKSSLDAVLELAAAQQGRTVVGDPFPDRGSFYRSDHFSFARIGVPGLYFKSGTDYLGKPAGWGRQMAEQWEAQHYHRPSDELTPDWDFSGMVEDTELGFWCALRVANDPALPQWVPQDEFAPAREQALKAMATGQERP</sequence>
<evidence type="ECO:0000256" key="4">
    <source>
        <dbReference type="ARBA" id="ARBA00022729"/>
    </source>
</evidence>
<keyword evidence="1" id="KW-0031">Aminopeptidase</keyword>
<keyword evidence="3" id="KW-0479">Metal-binding</keyword>
<gene>
    <name evidence="9" type="ORF">EG19_02860</name>
</gene>
<evidence type="ECO:0000259" key="8">
    <source>
        <dbReference type="Pfam" id="PF04389"/>
    </source>
</evidence>
<evidence type="ECO:0000256" key="2">
    <source>
        <dbReference type="ARBA" id="ARBA00022670"/>
    </source>
</evidence>
<reference evidence="9 10" key="1">
    <citation type="submission" date="2014-04" db="EMBL/GenBank/DDBJ databases">
        <title>The Genome Sequence of Thermoanaerobaculum aquaticum MP-01, The First Cultivated Group 23 Acidobacterium.</title>
        <authorList>
            <person name="Stamps B.W."/>
            <person name="Losey N.A."/>
            <person name="Lawson P.A."/>
            <person name="Stevenson B.S."/>
        </authorList>
    </citation>
    <scope>NUCLEOTIDE SEQUENCE [LARGE SCALE GENOMIC DNA]</scope>
    <source>
        <strain evidence="9 10">MP-01</strain>
    </source>
</reference>
<dbReference type="GO" id="GO:0008235">
    <property type="term" value="F:metalloexopeptidase activity"/>
    <property type="evidence" value="ECO:0007669"/>
    <property type="project" value="InterPro"/>
</dbReference>
<dbReference type="STRING" id="1312852.EG19_02860"/>
<dbReference type="PANTHER" id="PTHR12147">
    <property type="entry name" value="METALLOPEPTIDASE M28 FAMILY MEMBER"/>
    <property type="match status" value="1"/>
</dbReference>
<dbReference type="SUPFAM" id="SSF52025">
    <property type="entry name" value="PA domain"/>
    <property type="match status" value="1"/>
</dbReference>
<dbReference type="Gene3D" id="3.50.30.30">
    <property type="match status" value="1"/>
</dbReference>
<dbReference type="GO" id="GO:0004177">
    <property type="term" value="F:aminopeptidase activity"/>
    <property type="evidence" value="ECO:0007669"/>
    <property type="project" value="UniProtKB-KW"/>
</dbReference>
<dbReference type="InterPro" id="IPR007484">
    <property type="entry name" value="Peptidase_M28"/>
</dbReference>
<feature type="signal peptide" evidence="7">
    <location>
        <begin position="1"/>
        <end position="20"/>
    </location>
</feature>
<dbReference type="SUPFAM" id="SSF53187">
    <property type="entry name" value="Zn-dependent exopeptidases"/>
    <property type="match status" value="1"/>
</dbReference>
<accession>A0A062XWH1</accession>
<dbReference type="PANTHER" id="PTHR12147:SF56">
    <property type="entry name" value="AMINOPEPTIDASE YDR415C-RELATED"/>
    <property type="match status" value="1"/>
</dbReference>
<keyword evidence="2" id="KW-0645">Protease</keyword>
<dbReference type="CDD" id="cd04821">
    <property type="entry name" value="PA_M28_1_2"/>
    <property type="match status" value="1"/>
</dbReference>
<evidence type="ECO:0000256" key="3">
    <source>
        <dbReference type="ARBA" id="ARBA00022723"/>
    </source>
</evidence>
<keyword evidence="6" id="KW-0862">Zinc</keyword>
<name>A0A062XWH1_9BACT</name>
<comment type="caution">
    <text evidence="9">The sequence shown here is derived from an EMBL/GenBank/DDBJ whole genome shotgun (WGS) entry which is preliminary data.</text>
</comment>
<keyword evidence="10" id="KW-1185">Reference proteome</keyword>
<protein>
    <submittedName>
        <fullName evidence="9">Peptidase M28</fullName>
    </submittedName>
</protein>
<evidence type="ECO:0000313" key="9">
    <source>
        <dbReference type="EMBL" id="KDA53774.1"/>
    </source>
</evidence>
<dbReference type="GO" id="GO:0046872">
    <property type="term" value="F:metal ion binding"/>
    <property type="evidence" value="ECO:0007669"/>
    <property type="project" value="UniProtKB-KW"/>
</dbReference>
<dbReference type="InterPro" id="IPR045175">
    <property type="entry name" value="M28_fam"/>
</dbReference>
<keyword evidence="4 7" id="KW-0732">Signal</keyword>
<dbReference type="AlphaFoldDB" id="A0A062XWH1"/>
<evidence type="ECO:0000313" key="10">
    <source>
        <dbReference type="Proteomes" id="UP000027284"/>
    </source>
</evidence>
<proteinExistence type="predicted"/>
<dbReference type="Pfam" id="PF04389">
    <property type="entry name" value="Peptidase_M28"/>
    <property type="match status" value="1"/>
</dbReference>
<evidence type="ECO:0000256" key="1">
    <source>
        <dbReference type="ARBA" id="ARBA00022438"/>
    </source>
</evidence>
<dbReference type="GO" id="GO:0006508">
    <property type="term" value="P:proteolysis"/>
    <property type="evidence" value="ECO:0007669"/>
    <property type="project" value="UniProtKB-KW"/>
</dbReference>
<dbReference type="Proteomes" id="UP000027284">
    <property type="component" value="Unassembled WGS sequence"/>
</dbReference>
<dbReference type="InterPro" id="IPR046450">
    <property type="entry name" value="PA_dom_sf"/>
</dbReference>
<evidence type="ECO:0000256" key="5">
    <source>
        <dbReference type="ARBA" id="ARBA00022801"/>
    </source>
</evidence>
<dbReference type="EMBL" id="JMFG01000017">
    <property type="protein sequence ID" value="KDA53774.1"/>
    <property type="molecule type" value="Genomic_DNA"/>
</dbReference>